<evidence type="ECO:0000313" key="2">
    <source>
        <dbReference type="Proteomes" id="UP000283479"/>
    </source>
</evidence>
<accession>A0A3S3BIM4</accession>
<protein>
    <submittedName>
        <fullName evidence="1">Uncharacterized protein</fullName>
    </submittedName>
</protein>
<gene>
    <name evidence="1" type="ORF">EGT50_12215</name>
</gene>
<evidence type="ECO:0000313" key="1">
    <source>
        <dbReference type="EMBL" id="RVW02160.1"/>
    </source>
</evidence>
<dbReference type="Proteomes" id="UP000283479">
    <property type="component" value="Unassembled WGS sequence"/>
</dbReference>
<organism evidence="1 2">
    <name type="scientific">Rhodococcus xishaensis</name>
    <dbReference type="NCBI Taxonomy" id="2487364"/>
    <lineage>
        <taxon>Bacteria</taxon>
        <taxon>Bacillati</taxon>
        <taxon>Actinomycetota</taxon>
        <taxon>Actinomycetes</taxon>
        <taxon>Mycobacteriales</taxon>
        <taxon>Nocardiaceae</taxon>
        <taxon>Rhodococcus</taxon>
    </lineage>
</organism>
<sequence>MERTSKRAERICDAVGDQFEDIELNWTITMIMATDDHEQAAGMALAALEQRFRSYSAVDVKLPVEQNLDSSYRAIGTYDQIADEIRNEREKTSMSYVGVFPTQLQASASTHSRQQFRCSGANGPMRICNMLLVSSRWTDS</sequence>
<dbReference type="GO" id="GO:0016705">
    <property type="term" value="F:oxidoreductase activity, acting on paired donors, with incorporation or reduction of molecular oxygen"/>
    <property type="evidence" value="ECO:0007669"/>
    <property type="project" value="InterPro"/>
</dbReference>
<comment type="caution">
    <text evidence="1">The sequence shown here is derived from an EMBL/GenBank/DDBJ whole genome shotgun (WGS) entry which is preliminary data.</text>
</comment>
<dbReference type="OrthoDB" id="4288123at2"/>
<dbReference type="EMBL" id="RKLO01000004">
    <property type="protein sequence ID" value="RVW02160.1"/>
    <property type="molecule type" value="Genomic_DNA"/>
</dbReference>
<name>A0A3S3BIM4_9NOCA</name>
<dbReference type="Gene3D" id="3.20.20.30">
    <property type="entry name" value="Luciferase-like domain"/>
    <property type="match status" value="1"/>
</dbReference>
<dbReference type="InterPro" id="IPR036661">
    <property type="entry name" value="Luciferase-like_sf"/>
</dbReference>
<reference evidence="1 2" key="1">
    <citation type="submission" date="2018-11" db="EMBL/GenBank/DDBJ databases">
        <title>Rhodococcus spongicola sp. nov. and Rhodococcus xishaensis sp. nov. from marine sponges.</title>
        <authorList>
            <person name="Li L."/>
            <person name="Lin H.W."/>
        </authorList>
    </citation>
    <scope>NUCLEOTIDE SEQUENCE [LARGE SCALE GENOMIC DNA]</scope>
    <source>
        <strain evidence="1 2">LHW51113</strain>
    </source>
</reference>
<dbReference type="AlphaFoldDB" id="A0A3S3BIM4"/>
<keyword evidence="2" id="KW-1185">Reference proteome</keyword>
<proteinExistence type="predicted"/>